<name>W4G6W8_APHAT</name>
<dbReference type="GeneID" id="20812869"/>
<evidence type="ECO:0000313" key="1">
    <source>
        <dbReference type="EMBL" id="ETV74809.1"/>
    </source>
</evidence>
<reference evidence="1" key="1">
    <citation type="submission" date="2013-12" db="EMBL/GenBank/DDBJ databases">
        <title>The Genome Sequence of Aphanomyces astaci APO3.</title>
        <authorList>
            <consortium name="The Broad Institute Genomics Platform"/>
            <person name="Russ C."/>
            <person name="Tyler B."/>
            <person name="van West P."/>
            <person name="Dieguez-Uribeondo J."/>
            <person name="Young S.K."/>
            <person name="Zeng Q."/>
            <person name="Gargeya S."/>
            <person name="Fitzgerald M."/>
            <person name="Abouelleil A."/>
            <person name="Alvarado L."/>
            <person name="Chapman S.B."/>
            <person name="Gainer-Dewar J."/>
            <person name="Goldberg J."/>
            <person name="Griggs A."/>
            <person name="Gujja S."/>
            <person name="Hansen M."/>
            <person name="Howarth C."/>
            <person name="Imamovic A."/>
            <person name="Ireland A."/>
            <person name="Larimer J."/>
            <person name="McCowan C."/>
            <person name="Murphy C."/>
            <person name="Pearson M."/>
            <person name="Poon T.W."/>
            <person name="Priest M."/>
            <person name="Roberts A."/>
            <person name="Saif S."/>
            <person name="Shea T."/>
            <person name="Sykes S."/>
            <person name="Wortman J."/>
            <person name="Nusbaum C."/>
            <person name="Birren B."/>
        </authorList>
    </citation>
    <scope>NUCLEOTIDE SEQUENCE [LARGE SCALE GENOMIC DNA]</scope>
    <source>
        <strain evidence="1">APO3</strain>
    </source>
</reference>
<dbReference type="VEuPathDB" id="FungiDB:H257_10873"/>
<dbReference type="EMBL" id="KI913143">
    <property type="protein sequence ID" value="ETV74809.1"/>
    <property type="molecule type" value="Genomic_DNA"/>
</dbReference>
<gene>
    <name evidence="1" type="ORF">H257_10873</name>
</gene>
<proteinExistence type="predicted"/>
<dbReference type="AlphaFoldDB" id="W4G6W8"/>
<accession>W4G6W8</accession>
<protein>
    <submittedName>
        <fullName evidence="1">Uncharacterized protein</fullName>
    </submittedName>
</protein>
<sequence>MIIVIQTCSETLMWNHNMHHHMSFSNAYCIYIDCSKGRARIIVIQTCSEILMWNHNMHHHMSISKILCSCSSHVVCSHGTEVMTITFSCVFDSMIETILWSMTTPKALILSRRNACVCSCSRVL</sequence>
<dbReference type="RefSeq" id="XP_009835896.1">
    <property type="nucleotide sequence ID" value="XM_009837594.1"/>
</dbReference>
<organism evidence="1">
    <name type="scientific">Aphanomyces astaci</name>
    <name type="common">Crayfish plague agent</name>
    <dbReference type="NCBI Taxonomy" id="112090"/>
    <lineage>
        <taxon>Eukaryota</taxon>
        <taxon>Sar</taxon>
        <taxon>Stramenopiles</taxon>
        <taxon>Oomycota</taxon>
        <taxon>Saprolegniomycetes</taxon>
        <taxon>Saprolegniales</taxon>
        <taxon>Verrucalvaceae</taxon>
        <taxon>Aphanomyces</taxon>
    </lineage>
</organism>